<dbReference type="GO" id="GO:0047617">
    <property type="term" value="F:fatty acyl-CoA hydrolase activity"/>
    <property type="evidence" value="ECO:0007669"/>
    <property type="project" value="InterPro"/>
</dbReference>
<keyword evidence="2 5" id="KW-0378">Hydrolase</keyword>
<sequence length="290" mass="32977">MPVAGRAVFGGLLIAQAMDAANKSVPEGFQQHGKFLNPGLLKKFRFDVSRLRDGRSYLTRRVDVWQEGILVFTASMSFQRPEPEQPDYYAPPPIISATGKFELMREVPDGHSNVPTHVLPPELSISGENRVDWALENVPKHDKWYPLFEQMKSVQMWLPVEYRIAVPTMFDKLGLFRFGTKVAYWLRSKGPCEGDQNYQRAVLGFHVDHFLINAMQANINLGPASMITSLDHTMWFSNTFRMNDWLLMVIENQSTSNGRALVMARVYNSSGLLVATTIQEGVFRYSKSKL</sequence>
<dbReference type="Pfam" id="PF13622">
    <property type="entry name" value="4HBT_3"/>
    <property type="match status" value="1"/>
</dbReference>
<proteinExistence type="inferred from homology"/>
<evidence type="ECO:0000256" key="1">
    <source>
        <dbReference type="ARBA" id="ARBA00006538"/>
    </source>
</evidence>
<dbReference type="GO" id="GO:0005782">
    <property type="term" value="C:peroxisomal matrix"/>
    <property type="evidence" value="ECO:0007669"/>
    <property type="project" value="UniProtKB-SubCell"/>
</dbReference>
<feature type="domain" description="Acyl-CoA thioesterase-like N-terminal HotDog" evidence="3">
    <location>
        <begin position="4"/>
        <end position="79"/>
    </location>
</feature>
<dbReference type="InterPro" id="IPR049449">
    <property type="entry name" value="TesB_ACOT8-like_N"/>
</dbReference>
<dbReference type="InterPro" id="IPR049450">
    <property type="entry name" value="ACOT8-like_C"/>
</dbReference>
<dbReference type="PANTHER" id="PTHR11066:SF34">
    <property type="entry name" value="ACYL-COENZYME A THIOESTERASE 8"/>
    <property type="match status" value="1"/>
</dbReference>
<dbReference type="AlphaFoldDB" id="A0AAF0F3P5"/>
<organism evidence="5 6">
    <name type="scientific">Malassezia psittaci</name>
    <dbReference type="NCBI Taxonomy" id="1821823"/>
    <lineage>
        <taxon>Eukaryota</taxon>
        <taxon>Fungi</taxon>
        <taxon>Dikarya</taxon>
        <taxon>Basidiomycota</taxon>
        <taxon>Ustilaginomycotina</taxon>
        <taxon>Malasseziomycetes</taxon>
        <taxon>Malasseziales</taxon>
        <taxon>Malasseziaceae</taxon>
        <taxon>Malassezia</taxon>
    </lineage>
</organism>
<evidence type="ECO:0000259" key="3">
    <source>
        <dbReference type="Pfam" id="PF13622"/>
    </source>
</evidence>
<protein>
    <submittedName>
        <fullName evidence="5">Palmitoyl-CoA hydrolase</fullName>
        <ecNumber evidence="5">3.1.2.2</ecNumber>
    </submittedName>
</protein>
<dbReference type="GO" id="GO:0009062">
    <property type="term" value="P:fatty acid catabolic process"/>
    <property type="evidence" value="ECO:0007669"/>
    <property type="project" value="TreeGrafter"/>
</dbReference>
<name>A0AAF0F3P5_9BASI</name>
<dbReference type="InterPro" id="IPR003703">
    <property type="entry name" value="Acyl_CoA_thio"/>
</dbReference>
<dbReference type="Proteomes" id="UP001214628">
    <property type="component" value="Chromosome 1"/>
</dbReference>
<feature type="domain" description="Acyl-CoA thioesterase-like C-terminal" evidence="4">
    <location>
        <begin position="179"/>
        <end position="282"/>
    </location>
</feature>
<dbReference type="Gene3D" id="2.40.160.210">
    <property type="entry name" value="Acyl-CoA thioesterase, double hotdog domain"/>
    <property type="match status" value="1"/>
</dbReference>
<evidence type="ECO:0000313" key="6">
    <source>
        <dbReference type="Proteomes" id="UP001214628"/>
    </source>
</evidence>
<reference evidence="5" key="1">
    <citation type="submission" date="2023-02" db="EMBL/GenBank/DDBJ databases">
        <title>Mating type loci evolution in Malassezia.</title>
        <authorList>
            <person name="Coelho M.A."/>
        </authorList>
    </citation>
    <scope>NUCLEOTIDE SEQUENCE</scope>
    <source>
        <strain evidence="5">CBS 14136</strain>
    </source>
</reference>
<comment type="similarity">
    <text evidence="1">Belongs to the C/M/P thioester hydrolase family.</text>
</comment>
<dbReference type="CDD" id="cd03445">
    <property type="entry name" value="Thioesterase_II_repeat2"/>
    <property type="match status" value="1"/>
</dbReference>
<dbReference type="GO" id="GO:0006637">
    <property type="term" value="P:acyl-CoA metabolic process"/>
    <property type="evidence" value="ECO:0007669"/>
    <property type="project" value="InterPro"/>
</dbReference>
<dbReference type="EMBL" id="CP118375">
    <property type="protein sequence ID" value="WFD42063.1"/>
    <property type="molecule type" value="Genomic_DNA"/>
</dbReference>
<dbReference type="EC" id="3.1.2.2" evidence="5"/>
<dbReference type="InterPro" id="IPR042171">
    <property type="entry name" value="Acyl-CoA_hotdog"/>
</dbReference>
<dbReference type="InterPro" id="IPR029069">
    <property type="entry name" value="HotDog_dom_sf"/>
</dbReference>
<dbReference type="Pfam" id="PF20789">
    <property type="entry name" value="4HBT_3C"/>
    <property type="match status" value="1"/>
</dbReference>
<dbReference type="PANTHER" id="PTHR11066">
    <property type="entry name" value="ACYL-COA THIOESTERASE"/>
    <property type="match status" value="1"/>
</dbReference>
<dbReference type="SUPFAM" id="SSF54637">
    <property type="entry name" value="Thioesterase/thiol ester dehydrase-isomerase"/>
    <property type="match status" value="2"/>
</dbReference>
<dbReference type="CDD" id="cd03444">
    <property type="entry name" value="Thioesterase_II_repeat1"/>
    <property type="match status" value="1"/>
</dbReference>
<evidence type="ECO:0000256" key="2">
    <source>
        <dbReference type="ARBA" id="ARBA00022801"/>
    </source>
</evidence>
<evidence type="ECO:0000259" key="4">
    <source>
        <dbReference type="Pfam" id="PF20789"/>
    </source>
</evidence>
<keyword evidence="6" id="KW-1185">Reference proteome</keyword>
<accession>A0AAF0F3P5</accession>
<evidence type="ECO:0000313" key="5">
    <source>
        <dbReference type="EMBL" id="WFD42063.1"/>
    </source>
</evidence>
<gene>
    <name evidence="5" type="ORF">MPSI1_000700</name>
</gene>